<dbReference type="Pfam" id="PF08241">
    <property type="entry name" value="Methyltransf_11"/>
    <property type="match status" value="1"/>
</dbReference>
<keyword evidence="2" id="KW-0489">Methyltransferase</keyword>
<dbReference type="CDD" id="cd02440">
    <property type="entry name" value="AdoMet_MTases"/>
    <property type="match status" value="1"/>
</dbReference>
<name>A0A6M3LC68_9ZZZZ</name>
<dbReference type="InterPro" id="IPR013216">
    <property type="entry name" value="Methyltransf_11"/>
</dbReference>
<organism evidence="2">
    <name type="scientific">viral metagenome</name>
    <dbReference type="NCBI Taxonomy" id="1070528"/>
    <lineage>
        <taxon>unclassified sequences</taxon>
        <taxon>metagenomes</taxon>
        <taxon>organismal metagenomes</taxon>
    </lineage>
</organism>
<dbReference type="EMBL" id="MT142951">
    <property type="protein sequence ID" value="QJA90964.1"/>
    <property type="molecule type" value="Genomic_DNA"/>
</dbReference>
<reference evidence="2" key="1">
    <citation type="submission" date="2020-03" db="EMBL/GenBank/DDBJ databases">
        <title>The deep terrestrial virosphere.</title>
        <authorList>
            <person name="Holmfeldt K."/>
            <person name="Nilsson E."/>
            <person name="Simone D."/>
            <person name="Lopez-Fernandez M."/>
            <person name="Wu X."/>
            <person name="de Brujin I."/>
            <person name="Lundin D."/>
            <person name="Andersson A."/>
            <person name="Bertilsson S."/>
            <person name="Dopson M."/>
        </authorList>
    </citation>
    <scope>NUCLEOTIDE SEQUENCE</scope>
    <source>
        <strain evidence="2">MM415B03508</strain>
    </source>
</reference>
<proteinExistence type="predicted"/>
<evidence type="ECO:0000313" key="2">
    <source>
        <dbReference type="EMBL" id="QJA90964.1"/>
    </source>
</evidence>
<feature type="domain" description="Methyltransferase type 11" evidence="1">
    <location>
        <begin position="80"/>
        <end position="169"/>
    </location>
</feature>
<dbReference type="SUPFAM" id="SSF53335">
    <property type="entry name" value="S-adenosyl-L-methionine-dependent methyltransferases"/>
    <property type="match status" value="1"/>
</dbReference>
<evidence type="ECO:0000259" key="1">
    <source>
        <dbReference type="Pfam" id="PF08241"/>
    </source>
</evidence>
<sequence length="253" mass="29325">MTLINKSIDGFGIYQNKLVMKKPLAGKVDWNSFWKDPKVESRETTKDTFLDNLIKLIDVFVAPNEVMSGLVLYKNDFKILDLGCGDCVFLKRLIDHGYGNSVGLDLSFSGIVNKGFKTIQGDVFSLPFRNELFNGVVLLGLVDYFEGDDISLILNEIDRIVKPPGFIFFTFANYSYVRRTIQNSLPKEEYEIFDKKEISYYYHTWIEILTSMKQWEMVCFFPTFNDNLDIIANEHTKVFLADYDNVTVIFRKK</sequence>
<dbReference type="AlphaFoldDB" id="A0A6M3LC68"/>
<dbReference type="GO" id="GO:0008757">
    <property type="term" value="F:S-adenosylmethionine-dependent methyltransferase activity"/>
    <property type="evidence" value="ECO:0007669"/>
    <property type="project" value="InterPro"/>
</dbReference>
<accession>A0A6M3LC68</accession>
<keyword evidence="2" id="KW-0808">Transferase</keyword>
<dbReference type="InterPro" id="IPR029063">
    <property type="entry name" value="SAM-dependent_MTases_sf"/>
</dbReference>
<gene>
    <name evidence="2" type="ORF">MM415B03508_0006</name>
</gene>
<dbReference type="Gene3D" id="3.40.50.150">
    <property type="entry name" value="Vaccinia Virus protein VP39"/>
    <property type="match status" value="1"/>
</dbReference>
<dbReference type="GO" id="GO:0032259">
    <property type="term" value="P:methylation"/>
    <property type="evidence" value="ECO:0007669"/>
    <property type="project" value="UniProtKB-KW"/>
</dbReference>
<protein>
    <submittedName>
        <fullName evidence="2">Putative methyltransferase</fullName>
    </submittedName>
</protein>